<reference evidence="2 3" key="1">
    <citation type="submission" date="2012-01" db="EMBL/GenBank/DDBJ databases">
        <title>Improved High-Quality Draft sequence of Saccharomonospora xinjiangensis XJ-54.</title>
        <authorList>
            <consortium name="US DOE Joint Genome Institute"/>
            <person name="Lucas S."/>
            <person name="Han J."/>
            <person name="Lapidus A."/>
            <person name="Cheng J.-F."/>
            <person name="Goodwin L."/>
            <person name="Pitluck S."/>
            <person name="Peters L."/>
            <person name="Mikhailova N."/>
            <person name="Teshima H."/>
            <person name="Detter J.C."/>
            <person name="Han C."/>
            <person name="Tapia R."/>
            <person name="Land M."/>
            <person name="Hauser L."/>
            <person name="Kyrpides N."/>
            <person name="Ivanova N."/>
            <person name="Pagani I."/>
            <person name="Brambilla E.-M."/>
            <person name="Klenk H.-P."/>
            <person name="Woyke T."/>
        </authorList>
    </citation>
    <scope>NUCLEOTIDE SEQUENCE [LARGE SCALE GENOMIC DNA]</scope>
    <source>
        <strain evidence="2 3">XJ-54</strain>
    </source>
</reference>
<evidence type="ECO:0000313" key="2">
    <source>
        <dbReference type="EMBL" id="EID55906.1"/>
    </source>
</evidence>
<dbReference type="Proteomes" id="UP000004691">
    <property type="component" value="Unassembled WGS sequence"/>
</dbReference>
<name>I0V703_9PSEU</name>
<sequence length="34" mass="3374">MPITPAGAAEAAGVGMLGGHRDYSPVTGRFAEVS</sequence>
<feature type="region of interest" description="Disordered" evidence="1">
    <location>
        <begin position="14"/>
        <end position="34"/>
    </location>
</feature>
<dbReference type="HOGENOM" id="CLU_3375774_0_0_11"/>
<evidence type="ECO:0000256" key="1">
    <source>
        <dbReference type="SAM" id="MobiDB-lite"/>
    </source>
</evidence>
<organism evidence="2 3">
    <name type="scientific">Saccharomonospora xinjiangensis XJ-54</name>
    <dbReference type="NCBI Taxonomy" id="882086"/>
    <lineage>
        <taxon>Bacteria</taxon>
        <taxon>Bacillati</taxon>
        <taxon>Actinomycetota</taxon>
        <taxon>Actinomycetes</taxon>
        <taxon>Pseudonocardiales</taxon>
        <taxon>Pseudonocardiaceae</taxon>
        <taxon>Saccharomonospora</taxon>
    </lineage>
</organism>
<proteinExistence type="predicted"/>
<keyword evidence="3" id="KW-1185">Reference proteome</keyword>
<accession>I0V703</accession>
<dbReference type="AlphaFoldDB" id="I0V703"/>
<gene>
    <name evidence="2" type="ORF">SacxiDRAFT_3713</name>
</gene>
<evidence type="ECO:0000313" key="3">
    <source>
        <dbReference type="Proteomes" id="UP000004691"/>
    </source>
</evidence>
<dbReference type="EMBL" id="JH636049">
    <property type="protein sequence ID" value="EID55906.1"/>
    <property type="molecule type" value="Genomic_DNA"/>
</dbReference>
<protein>
    <submittedName>
        <fullName evidence="2">Uncharacterized protein</fullName>
    </submittedName>
</protein>